<reference evidence="2 3" key="1">
    <citation type="submission" date="2019-01" db="EMBL/GenBank/DDBJ databases">
        <authorList>
            <person name="Alioto T."/>
            <person name="Alioto T."/>
        </authorList>
    </citation>
    <scope>NUCLEOTIDE SEQUENCE [LARGE SCALE GENOMIC DNA]</scope>
</reference>
<proteinExistence type="predicted"/>
<gene>
    <name evidence="2" type="ORF">LYPA_23C022364</name>
</gene>
<feature type="region of interest" description="Disordered" evidence="1">
    <location>
        <begin position="1"/>
        <end position="67"/>
    </location>
</feature>
<organism evidence="2 3">
    <name type="scientific">Lynx pardinus</name>
    <name type="common">Iberian lynx</name>
    <name type="synonym">Felis pardina</name>
    <dbReference type="NCBI Taxonomy" id="191816"/>
    <lineage>
        <taxon>Eukaryota</taxon>
        <taxon>Metazoa</taxon>
        <taxon>Chordata</taxon>
        <taxon>Craniata</taxon>
        <taxon>Vertebrata</taxon>
        <taxon>Euteleostomi</taxon>
        <taxon>Mammalia</taxon>
        <taxon>Eutheria</taxon>
        <taxon>Laurasiatheria</taxon>
        <taxon>Carnivora</taxon>
        <taxon>Feliformia</taxon>
        <taxon>Felidae</taxon>
        <taxon>Felinae</taxon>
        <taxon>Lynx</taxon>
    </lineage>
</organism>
<name>A0A485MA81_LYNPA</name>
<protein>
    <submittedName>
        <fullName evidence="2">Uncharacterized protein</fullName>
    </submittedName>
</protein>
<dbReference type="AlphaFoldDB" id="A0A485MA81"/>
<keyword evidence="3" id="KW-1185">Reference proteome</keyword>
<feature type="compositionally biased region" description="Low complexity" evidence="1">
    <location>
        <begin position="19"/>
        <end position="31"/>
    </location>
</feature>
<evidence type="ECO:0000313" key="2">
    <source>
        <dbReference type="EMBL" id="VFV17690.1"/>
    </source>
</evidence>
<dbReference type="Proteomes" id="UP000386466">
    <property type="component" value="Unassembled WGS sequence"/>
</dbReference>
<dbReference type="EMBL" id="CAAGRJ010000170">
    <property type="protein sequence ID" value="VFV17690.1"/>
    <property type="molecule type" value="Genomic_DNA"/>
</dbReference>
<sequence>MVGSLGRGSGCPQGPPGDPARGAARVLAGGAPRRRRRPIREGVRGGAELTGSGAASPPFCTHTNTKSHTTFGRAEGIM</sequence>
<evidence type="ECO:0000256" key="1">
    <source>
        <dbReference type="SAM" id="MobiDB-lite"/>
    </source>
</evidence>
<evidence type="ECO:0000313" key="3">
    <source>
        <dbReference type="Proteomes" id="UP000386466"/>
    </source>
</evidence>
<feature type="compositionally biased region" description="Gly residues" evidence="1">
    <location>
        <begin position="1"/>
        <end position="11"/>
    </location>
</feature>
<accession>A0A485MA81</accession>